<accession>A0A165Q342</accession>
<proteinExistence type="predicted"/>
<dbReference type="Proteomes" id="UP000076761">
    <property type="component" value="Unassembled WGS sequence"/>
</dbReference>
<evidence type="ECO:0000313" key="2">
    <source>
        <dbReference type="Proteomes" id="UP000076761"/>
    </source>
</evidence>
<reference evidence="1 2" key="1">
    <citation type="journal article" date="2016" name="Mol. Biol. Evol.">
        <title>Comparative Genomics of Early-Diverging Mushroom-Forming Fungi Provides Insights into the Origins of Lignocellulose Decay Capabilities.</title>
        <authorList>
            <person name="Nagy L.G."/>
            <person name="Riley R."/>
            <person name="Tritt A."/>
            <person name="Adam C."/>
            <person name="Daum C."/>
            <person name="Floudas D."/>
            <person name="Sun H."/>
            <person name="Yadav J.S."/>
            <person name="Pangilinan J."/>
            <person name="Larsson K.H."/>
            <person name="Matsuura K."/>
            <person name="Barry K."/>
            <person name="Labutti K."/>
            <person name="Kuo R."/>
            <person name="Ohm R.A."/>
            <person name="Bhattacharya S.S."/>
            <person name="Shirouzu T."/>
            <person name="Yoshinaga Y."/>
            <person name="Martin F.M."/>
            <person name="Grigoriev I.V."/>
            <person name="Hibbett D.S."/>
        </authorList>
    </citation>
    <scope>NUCLEOTIDE SEQUENCE [LARGE SCALE GENOMIC DNA]</scope>
    <source>
        <strain evidence="1 2">HHB14362 ss-1</strain>
    </source>
</reference>
<organism evidence="1 2">
    <name type="scientific">Neolentinus lepideus HHB14362 ss-1</name>
    <dbReference type="NCBI Taxonomy" id="1314782"/>
    <lineage>
        <taxon>Eukaryota</taxon>
        <taxon>Fungi</taxon>
        <taxon>Dikarya</taxon>
        <taxon>Basidiomycota</taxon>
        <taxon>Agaricomycotina</taxon>
        <taxon>Agaricomycetes</taxon>
        <taxon>Gloeophyllales</taxon>
        <taxon>Gloeophyllaceae</taxon>
        <taxon>Neolentinus</taxon>
    </lineage>
</organism>
<sequence length="194" mass="22110">MASSTFASLHTVLEELKRIDPPIEDELLDDGFADGYKSAEGWLLEYTNLNKEPAFVKRVAAVLISFTENYYIFHPYPPYIIAMGALMLARHLCGTGRGPPIGESEQALEVMAIIDRTLGNEHSLMPEEIYSLNPKSSHWEILHRLDEFYEDWREDLGPVPRTLELYLSSPTAVDYRAGRAKRPTVTLMHFPDRI</sequence>
<dbReference type="InParanoid" id="A0A165Q342"/>
<dbReference type="OrthoDB" id="10442680at2759"/>
<evidence type="ECO:0000313" key="1">
    <source>
        <dbReference type="EMBL" id="KZT21852.1"/>
    </source>
</evidence>
<gene>
    <name evidence="1" type="ORF">NEOLEDRAFT_1244312</name>
</gene>
<dbReference type="AlphaFoldDB" id="A0A165Q342"/>
<name>A0A165Q342_9AGAM</name>
<keyword evidence="2" id="KW-1185">Reference proteome</keyword>
<evidence type="ECO:0008006" key="3">
    <source>
        <dbReference type="Google" id="ProtNLM"/>
    </source>
</evidence>
<protein>
    <recommendedName>
        <fullName evidence="3">Cyclin N-terminal domain-containing protein</fullName>
    </recommendedName>
</protein>
<dbReference type="EMBL" id="KV425602">
    <property type="protein sequence ID" value="KZT21852.1"/>
    <property type="molecule type" value="Genomic_DNA"/>
</dbReference>